<evidence type="ECO:0000256" key="1">
    <source>
        <dbReference type="SAM" id="MobiDB-lite"/>
    </source>
</evidence>
<protein>
    <recommendedName>
        <fullName evidence="2">SET domain-containing protein</fullName>
    </recommendedName>
</protein>
<evidence type="ECO:0000313" key="4">
    <source>
        <dbReference type="Proteomes" id="UP001218218"/>
    </source>
</evidence>
<accession>A0AAD7APN0</accession>
<dbReference type="PANTHER" id="PTHR47332">
    <property type="entry name" value="SET DOMAIN-CONTAINING PROTEIN 5"/>
    <property type="match status" value="1"/>
</dbReference>
<dbReference type="PROSITE" id="PS50280">
    <property type="entry name" value="SET"/>
    <property type="match status" value="1"/>
</dbReference>
<dbReference type="AlphaFoldDB" id="A0AAD7APN0"/>
<feature type="compositionally biased region" description="Polar residues" evidence="1">
    <location>
        <begin position="1"/>
        <end position="21"/>
    </location>
</feature>
<dbReference type="SUPFAM" id="SSF82199">
    <property type="entry name" value="SET domain"/>
    <property type="match status" value="1"/>
</dbReference>
<dbReference type="InterPro" id="IPR053185">
    <property type="entry name" value="SET_domain_protein"/>
</dbReference>
<proteinExistence type="predicted"/>
<dbReference type="InterPro" id="IPR046341">
    <property type="entry name" value="SET_dom_sf"/>
</dbReference>
<dbReference type="Proteomes" id="UP001218218">
    <property type="component" value="Unassembled WGS sequence"/>
</dbReference>
<reference evidence="3" key="1">
    <citation type="submission" date="2023-03" db="EMBL/GenBank/DDBJ databases">
        <title>Massive genome expansion in bonnet fungi (Mycena s.s.) driven by repeated elements and novel gene families across ecological guilds.</title>
        <authorList>
            <consortium name="Lawrence Berkeley National Laboratory"/>
            <person name="Harder C.B."/>
            <person name="Miyauchi S."/>
            <person name="Viragh M."/>
            <person name="Kuo A."/>
            <person name="Thoen E."/>
            <person name="Andreopoulos B."/>
            <person name="Lu D."/>
            <person name="Skrede I."/>
            <person name="Drula E."/>
            <person name="Henrissat B."/>
            <person name="Morin E."/>
            <person name="Kohler A."/>
            <person name="Barry K."/>
            <person name="LaButti K."/>
            <person name="Morin E."/>
            <person name="Salamov A."/>
            <person name="Lipzen A."/>
            <person name="Mereny Z."/>
            <person name="Hegedus B."/>
            <person name="Baldrian P."/>
            <person name="Stursova M."/>
            <person name="Weitz H."/>
            <person name="Taylor A."/>
            <person name="Grigoriev I.V."/>
            <person name="Nagy L.G."/>
            <person name="Martin F."/>
            <person name="Kauserud H."/>
        </authorList>
    </citation>
    <scope>NUCLEOTIDE SEQUENCE</scope>
    <source>
        <strain evidence="3">CBHHK002</strain>
    </source>
</reference>
<dbReference type="SMART" id="SM00317">
    <property type="entry name" value="SET"/>
    <property type="match status" value="1"/>
</dbReference>
<evidence type="ECO:0000313" key="3">
    <source>
        <dbReference type="EMBL" id="KAJ7364665.1"/>
    </source>
</evidence>
<gene>
    <name evidence="3" type="ORF">DFH08DRAFT_275912</name>
</gene>
<evidence type="ECO:0000259" key="2">
    <source>
        <dbReference type="PROSITE" id="PS50280"/>
    </source>
</evidence>
<dbReference type="InterPro" id="IPR001214">
    <property type="entry name" value="SET_dom"/>
</dbReference>
<name>A0AAD7APN0_9AGAR</name>
<comment type="caution">
    <text evidence="3">The sequence shown here is derived from an EMBL/GenBank/DDBJ whole genome shotgun (WGS) entry which is preliminary data.</text>
</comment>
<dbReference type="EMBL" id="JARIHO010000003">
    <property type="protein sequence ID" value="KAJ7364665.1"/>
    <property type="molecule type" value="Genomic_DNA"/>
</dbReference>
<feature type="region of interest" description="Disordered" evidence="1">
    <location>
        <begin position="1"/>
        <end position="24"/>
    </location>
</feature>
<dbReference type="Gene3D" id="2.170.270.10">
    <property type="entry name" value="SET domain"/>
    <property type="match status" value="1"/>
</dbReference>
<dbReference type="Pfam" id="PF00856">
    <property type="entry name" value="SET"/>
    <property type="match status" value="1"/>
</dbReference>
<feature type="domain" description="SET" evidence="2">
    <location>
        <begin position="105"/>
        <end position="260"/>
    </location>
</feature>
<sequence length="414" mass="46094">MPSATASSSAEPKQVSASTSYLRRDHCRPPPLSFCSQINANIRANRTLDSPYFDLAGHIGNRAYCLHNVAYAGGSDETAALLDVGVKDLLPDLIPAPPVPPPKGLTFVVREGEGKHGLGMFAARNIPVGGLIAVERPILVAPYMIALQTHPESDFYTALLHRLSAETVERFMELANCKPASECDIVEGIIRTNAIAITLNVPSSPHPELPTHRGIFPNISRCNHSCGPNAKWQWDPVSFSLSLVALRPIEAGREVTVAYISPTCSRAERRSQLKEMYNFSCRCEICARPAAVTYNSDAARSELNTVWTSLLSFEDWCLDPTMDDYALIDVHLRAVSLIESEGLEMLDYGKHLDAIAMGYGALRDVEQFREWTWKAREFRPTDHRASRVLESWILDPETFPVWGWRISENVFRKD</sequence>
<dbReference type="CDD" id="cd20071">
    <property type="entry name" value="SET_SMYD"/>
    <property type="match status" value="1"/>
</dbReference>
<organism evidence="3 4">
    <name type="scientific">Mycena albidolilacea</name>
    <dbReference type="NCBI Taxonomy" id="1033008"/>
    <lineage>
        <taxon>Eukaryota</taxon>
        <taxon>Fungi</taxon>
        <taxon>Dikarya</taxon>
        <taxon>Basidiomycota</taxon>
        <taxon>Agaricomycotina</taxon>
        <taxon>Agaricomycetes</taxon>
        <taxon>Agaricomycetidae</taxon>
        <taxon>Agaricales</taxon>
        <taxon>Marasmiineae</taxon>
        <taxon>Mycenaceae</taxon>
        <taxon>Mycena</taxon>
    </lineage>
</organism>
<keyword evidence="4" id="KW-1185">Reference proteome</keyword>
<dbReference type="PANTHER" id="PTHR47332:SF4">
    <property type="entry name" value="SET DOMAIN-CONTAINING PROTEIN 5"/>
    <property type="match status" value="1"/>
</dbReference>